<gene>
    <name evidence="2" type="ORF">Athai_49540</name>
</gene>
<dbReference type="GO" id="GO:0003824">
    <property type="term" value="F:catalytic activity"/>
    <property type="evidence" value="ECO:0007669"/>
    <property type="project" value="UniProtKB-ARBA"/>
</dbReference>
<protein>
    <recommendedName>
        <fullName evidence="1">AB hydrolase-1 domain-containing protein</fullName>
    </recommendedName>
</protein>
<dbReference type="KEGG" id="atl:Athai_49540"/>
<name>A0A7R7DTF2_9ACTN</name>
<dbReference type="AlphaFoldDB" id="A0A7R7DTF2"/>
<accession>A0A7R7DTF2</accession>
<keyword evidence="3" id="KW-1185">Reference proteome</keyword>
<dbReference type="SUPFAM" id="SSF53474">
    <property type="entry name" value="alpha/beta-Hydrolases"/>
    <property type="match status" value="1"/>
</dbReference>
<dbReference type="InterPro" id="IPR000073">
    <property type="entry name" value="AB_hydrolase_1"/>
</dbReference>
<dbReference type="InterPro" id="IPR029058">
    <property type="entry name" value="AB_hydrolase_fold"/>
</dbReference>
<reference evidence="2 3" key="1">
    <citation type="submission" date="2020-08" db="EMBL/GenBank/DDBJ databases">
        <title>Whole genome shotgun sequence of Actinocatenispora thailandica NBRC 105041.</title>
        <authorList>
            <person name="Komaki H."/>
            <person name="Tamura T."/>
        </authorList>
    </citation>
    <scope>NUCLEOTIDE SEQUENCE [LARGE SCALE GENOMIC DNA]</scope>
    <source>
        <strain evidence="2 3">NBRC 105041</strain>
    </source>
</reference>
<organism evidence="2 3">
    <name type="scientific">Actinocatenispora thailandica</name>
    <dbReference type="NCBI Taxonomy" id="227318"/>
    <lineage>
        <taxon>Bacteria</taxon>
        <taxon>Bacillati</taxon>
        <taxon>Actinomycetota</taxon>
        <taxon>Actinomycetes</taxon>
        <taxon>Micromonosporales</taxon>
        <taxon>Micromonosporaceae</taxon>
        <taxon>Actinocatenispora</taxon>
    </lineage>
</organism>
<dbReference type="PANTHER" id="PTHR42886">
    <property type="entry name" value="RE40534P-RELATED"/>
    <property type="match status" value="1"/>
</dbReference>
<dbReference type="PANTHER" id="PTHR42886:SF29">
    <property type="entry name" value="PUMMELIG, ISOFORM A"/>
    <property type="match status" value="1"/>
</dbReference>
<dbReference type="EMBL" id="AP023355">
    <property type="protein sequence ID" value="BCJ37451.1"/>
    <property type="molecule type" value="Genomic_DNA"/>
</dbReference>
<feature type="domain" description="AB hydrolase-1" evidence="1">
    <location>
        <begin position="22"/>
        <end position="148"/>
    </location>
</feature>
<evidence type="ECO:0000313" key="2">
    <source>
        <dbReference type="EMBL" id="BCJ37451.1"/>
    </source>
</evidence>
<proteinExistence type="predicted"/>
<dbReference type="Gene3D" id="3.40.50.1820">
    <property type="entry name" value="alpha/beta hydrolase"/>
    <property type="match status" value="1"/>
</dbReference>
<dbReference type="Proteomes" id="UP000611640">
    <property type="component" value="Chromosome"/>
</dbReference>
<evidence type="ECO:0000313" key="3">
    <source>
        <dbReference type="Proteomes" id="UP000611640"/>
    </source>
</evidence>
<evidence type="ECO:0000259" key="1">
    <source>
        <dbReference type="Pfam" id="PF00561"/>
    </source>
</evidence>
<sequence>MRADDGVELVVRRSGSAADATLVQLSGGPGCVNYLPDLGPEAPVRALSPEPRGVGSSGGGPHGIARAMADLEDLRRTVGTERWLVLGHSFGADLALAYAVEYPGSVAGVLAVCGTGIQNDRDWKAAYEAGRAAEPAVDIEYDEAVHRSLTSSWRRWIKRPDLLARLSRLPVPVRFVLAGGDVRPSWPIEQLAALTPDGSLHRVPAVPHDFWHTHPGVWRRLVAEYLAVTAAGRGAGRPCR</sequence>
<dbReference type="Pfam" id="PF00561">
    <property type="entry name" value="Abhydrolase_1"/>
    <property type="match status" value="1"/>
</dbReference>
<dbReference type="RefSeq" id="WP_203963661.1">
    <property type="nucleotide sequence ID" value="NZ_AP023355.1"/>
</dbReference>